<evidence type="ECO:0000313" key="3">
    <source>
        <dbReference type="Proteomes" id="UP000178187"/>
    </source>
</evidence>
<reference evidence="2 3" key="1">
    <citation type="journal article" date="2016" name="Nat. Commun.">
        <title>Thousands of microbial genomes shed light on interconnected biogeochemical processes in an aquifer system.</title>
        <authorList>
            <person name="Anantharaman K."/>
            <person name="Brown C.T."/>
            <person name="Hug L.A."/>
            <person name="Sharon I."/>
            <person name="Castelle C.J."/>
            <person name="Probst A.J."/>
            <person name="Thomas B.C."/>
            <person name="Singh A."/>
            <person name="Wilkins M.J."/>
            <person name="Karaoz U."/>
            <person name="Brodie E.L."/>
            <person name="Williams K.H."/>
            <person name="Hubbard S.S."/>
            <person name="Banfield J.F."/>
        </authorList>
    </citation>
    <scope>NUCLEOTIDE SEQUENCE [LARGE SCALE GENOMIC DNA]</scope>
</reference>
<keyword evidence="1" id="KW-0812">Transmembrane</keyword>
<organism evidence="2 3">
    <name type="scientific">Candidatus Danuiimicrobium aquiferis</name>
    <dbReference type="NCBI Taxonomy" id="1801832"/>
    <lineage>
        <taxon>Bacteria</taxon>
        <taxon>Pseudomonadati</taxon>
        <taxon>Candidatus Omnitrophota</taxon>
        <taxon>Candidatus Danuiimicrobium</taxon>
    </lineage>
</organism>
<protein>
    <submittedName>
        <fullName evidence="2">Uncharacterized protein</fullName>
    </submittedName>
</protein>
<feature type="transmembrane region" description="Helical" evidence="1">
    <location>
        <begin position="63"/>
        <end position="81"/>
    </location>
</feature>
<feature type="transmembrane region" description="Helical" evidence="1">
    <location>
        <begin position="7"/>
        <end position="31"/>
    </location>
</feature>
<gene>
    <name evidence="2" type="ORF">A3G33_05895</name>
</gene>
<sequence length="107" mass="12134">MNLKQRYFVACLVVIWFGTIWGCLVPCLFAQNSEEEKPAVISEAAPNPDLTIDELQRAEALKHIPELIVFLALTLTLAFFLRSKACDFEKLREERFFQGETPNGGKS</sequence>
<dbReference type="Proteomes" id="UP000178187">
    <property type="component" value="Unassembled WGS sequence"/>
</dbReference>
<evidence type="ECO:0000256" key="1">
    <source>
        <dbReference type="SAM" id="Phobius"/>
    </source>
</evidence>
<keyword evidence="1" id="KW-1133">Transmembrane helix</keyword>
<comment type="caution">
    <text evidence="2">The sequence shown here is derived from an EMBL/GenBank/DDBJ whole genome shotgun (WGS) entry which is preliminary data.</text>
</comment>
<accession>A0A1G1L2F2</accession>
<keyword evidence="1" id="KW-0472">Membrane</keyword>
<name>A0A1G1L2F2_9BACT</name>
<dbReference type="EMBL" id="MHFR01000009">
    <property type="protein sequence ID" value="OGW99321.1"/>
    <property type="molecule type" value="Genomic_DNA"/>
</dbReference>
<proteinExistence type="predicted"/>
<dbReference type="AlphaFoldDB" id="A0A1G1L2F2"/>
<evidence type="ECO:0000313" key="2">
    <source>
        <dbReference type="EMBL" id="OGW99321.1"/>
    </source>
</evidence>